<keyword evidence="3" id="KW-1185">Reference proteome</keyword>
<accession>A0ABR4IGD0</accession>
<evidence type="ECO:0000313" key="2">
    <source>
        <dbReference type="EMBL" id="KAL2826823.1"/>
    </source>
</evidence>
<protein>
    <recommendedName>
        <fullName evidence="4">Cut9 interacting protein Scn1</fullName>
    </recommendedName>
</protein>
<proteinExistence type="predicted"/>
<dbReference type="PANTHER" id="PTHR47345">
    <property type="entry name" value="CUT9-INTERACTING PROTEIN SCN1"/>
    <property type="match status" value="1"/>
</dbReference>
<dbReference type="Pfam" id="PF01026">
    <property type="entry name" value="TatD_DNase"/>
    <property type="match status" value="1"/>
</dbReference>
<feature type="region of interest" description="Disordered" evidence="1">
    <location>
        <begin position="95"/>
        <end position="132"/>
    </location>
</feature>
<dbReference type="InterPro" id="IPR001130">
    <property type="entry name" value="TatD-like"/>
</dbReference>
<evidence type="ECO:0000313" key="3">
    <source>
        <dbReference type="Proteomes" id="UP001610335"/>
    </source>
</evidence>
<evidence type="ECO:0008006" key="4">
    <source>
        <dbReference type="Google" id="ProtNLM"/>
    </source>
</evidence>
<feature type="region of interest" description="Disordered" evidence="1">
    <location>
        <begin position="171"/>
        <end position="202"/>
    </location>
</feature>
<dbReference type="InterPro" id="IPR053044">
    <property type="entry name" value="Metallo-hydrolase/TatD-type"/>
</dbReference>
<evidence type="ECO:0000256" key="1">
    <source>
        <dbReference type="SAM" id="MobiDB-lite"/>
    </source>
</evidence>
<reference evidence="2 3" key="1">
    <citation type="submission" date="2024-07" db="EMBL/GenBank/DDBJ databases">
        <title>Section-level genome sequencing and comparative genomics of Aspergillus sections Usti and Cavernicolus.</title>
        <authorList>
            <consortium name="Lawrence Berkeley National Laboratory"/>
            <person name="Nybo J.L."/>
            <person name="Vesth T.C."/>
            <person name="Theobald S."/>
            <person name="Frisvad J.C."/>
            <person name="Larsen T.O."/>
            <person name="Kjaerboelling I."/>
            <person name="Rothschild-Mancinelli K."/>
            <person name="Lyhne E.K."/>
            <person name="Kogle M.E."/>
            <person name="Barry K."/>
            <person name="Clum A."/>
            <person name="Na H."/>
            <person name="Ledsgaard L."/>
            <person name="Lin J."/>
            <person name="Lipzen A."/>
            <person name="Kuo A."/>
            <person name="Riley R."/>
            <person name="Mondo S."/>
            <person name="LaButti K."/>
            <person name="Haridas S."/>
            <person name="Pangalinan J."/>
            <person name="Salamov A.A."/>
            <person name="Simmons B.A."/>
            <person name="Magnuson J.K."/>
            <person name="Chen J."/>
            <person name="Drula E."/>
            <person name="Henrissat B."/>
            <person name="Wiebenga A."/>
            <person name="Lubbers R.J."/>
            <person name="Gomes A.C."/>
            <person name="Makela M.R."/>
            <person name="Stajich J."/>
            <person name="Grigoriev I.V."/>
            <person name="Mortensen U.H."/>
            <person name="De vries R.P."/>
            <person name="Baker S.E."/>
            <person name="Andersen M.R."/>
        </authorList>
    </citation>
    <scope>NUCLEOTIDE SEQUENCE [LARGE SCALE GENOMIC DNA]</scope>
    <source>
        <strain evidence="2 3">CBS 600.67</strain>
    </source>
</reference>
<dbReference type="Gene3D" id="3.20.20.140">
    <property type="entry name" value="Metal-dependent hydrolases"/>
    <property type="match status" value="1"/>
</dbReference>
<feature type="region of interest" description="Disordered" evidence="1">
    <location>
        <begin position="247"/>
        <end position="292"/>
    </location>
</feature>
<sequence length="412" mass="46273">MTQTHPRDKPEFPWEIGVFDAHCHPTDTMSSIAEIPRMKATTLTIMATRGEDQCLVLQTAVKFSKSPSDEGPSPNRILPCFGWHPWFSHQIIDDTSAKSESKEPSSSATEAKNAHYSKVLKPSPDNDFISSLPEPKPLSHLLSEMRSNLSTFPTALIGEIGLDRSFRLPQPWTQKEVETRDGEMTPGSRERRRLSPQQVRPEHQKAILEAQLRLAGELQRPVSVHSVQAHGAVIDLFKSLWSGHERKVASRRDRKRRHSHAEAHAGSDAEREGADSSDSSDSSCAERDPPPLLPFPPRICMHSYSGPVETLRQFLNPSNPSDVYFSFSSVINFGHQSEKAVAAIRALSDDRVLVESDLHIAGQEMDERLEEVARQICEIRGWSLRQGVQQLADNYKRFVFGDTKLDLVVNNY</sequence>
<name>A0ABR4IGD0_9EURO</name>
<dbReference type="SUPFAM" id="SSF51556">
    <property type="entry name" value="Metallo-dependent hydrolases"/>
    <property type="match status" value="1"/>
</dbReference>
<comment type="caution">
    <text evidence="2">The sequence shown here is derived from an EMBL/GenBank/DDBJ whole genome shotgun (WGS) entry which is preliminary data.</text>
</comment>
<dbReference type="Proteomes" id="UP001610335">
    <property type="component" value="Unassembled WGS sequence"/>
</dbReference>
<dbReference type="InterPro" id="IPR032466">
    <property type="entry name" value="Metal_Hydrolase"/>
</dbReference>
<dbReference type="EMBL" id="JBFXLS010000028">
    <property type="protein sequence ID" value="KAL2826823.1"/>
    <property type="molecule type" value="Genomic_DNA"/>
</dbReference>
<organism evidence="2 3">
    <name type="scientific">Aspergillus cavernicola</name>
    <dbReference type="NCBI Taxonomy" id="176166"/>
    <lineage>
        <taxon>Eukaryota</taxon>
        <taxon>Fungi</taxon>
        <taxon>Dikarya</taxon>
        <taxon>Ascomycota</taxon>
        <taxon>Pezizomycotina</taxon>
        <taxon>Eurotiomycetes</taxon>
        <taxon>Eurotiomycetidae</taxon>
        <taxon>Eurotiales</taxon>
        <taxon>Aspergillaceae</taxon>
        <taxon>Aspergillus</taxon>
        <taxon>Aspergillus subgen. Nidulantes</taxon>
    </lineage>
</organism>
<gene>
    <name evidence="2" type="ORF">BDW59DRAFT_144759</name>
</gene>
<dbReference type="PANTHER" id="PTHR47345:SF1">
    <property type="entry name" value="CUT9-INTERACTING PROTEIN SCN1"/>
    <property type="match status" value="1"/>
</dbReference>
<feature type="compositionally biased region" description="Basic and acidic residues" evidence="1">
    <location>
        <begin position="260"/>
        <end position="274"/>
    </location>
</feature>